<dbReference type="RefSeq" id="WP_379538762.1">
    <property type="nucleotide sequence ID" value="NZ_JBHSDR010000006.1"/>
</dbReference>
<organism evidence="1 2">
    <name type="scientific">Novosphingobium tardum</name>
    <dbReference type="NCBI Taxonomy" id="1538021"/>
    <lineage>
        <taxon>Bacteria</taxon>
        <taxon>Pseudomonadati</taxon>
        <taxon>Pseudomonadota</taxon>
        <taxon>Alphaproteobacteria</taxon>
        <taxon>Sphingomonadales</taxon>
        <taxon>Sphingomonadaceae</taxon>
        <taxon>Novosphingobium</taxon>
    </lineage>
</organism>
<evidence type="ECO:0000313" key="1">
    <source>
        <dbReference type="EMBL" id="MFC4295280.1"/>
    </source>
</evidence>
<gene>
    <name evidence="1" type="ORF">ACFO0A_09455</name>
</gene>
<accession>A0ABV8RQX6</accession>
<reference evidence="2" key="1">
    <citation type="journal article" date="2019" name="Int. J. Syst. Evol. Microbiol.">
        <title>The Global Catalogue of Microorganisms (GCM) 10K type strain sequencing project: providing services to taxonomists for standard genome sequencing and annotation.</title>
        <authorList>
            <consortium name="The Broad Institute Genomics Platform"/>
            <consortium name="The Broad Institute Genome Sequencing Center for Infectious Disease"/>
            <person name="Wu L."/>
            <person name="Ma J."/>
        </authorList>
    </citation>
    <scope>NUCLEOTIDE SEQUENCE [LARGE SCALE GENOMIC DNA]</scope>
    <source>
        <strain evidence="2">CGMCC 1.12989</strain>
    </source>
</reference>
<sequence>MSVLTLAWWAHGFDPAAVKQKILMIRDQGTSLGINDDSPNDWGTG</sequence>
<name>A0ABV8RQX6_9SPHN</name>
<proteinExistence type="predicted"/>
<dbReference type="Proteomes" id="UP001595828">
    <property type="component" value="Unassembled WGS sequence"/>
</dbReference>
<keyword evidence="2" id="KW-1185">Reference proteome</keyword>
<comment type="caution">
    <text evidence="1">The sequence shown here is derived from an EMBL/GenBank/DDBJ whole genome shotgun (WGS) entry which is preliminary data.</text>
</comment>
<dbReference type="EMBL" id="JBHSDR010000006">
    <property type="protein sequence ID" value="MFC4295280.1"/>
    <property type="molecule type" value="Genomic_DNA"/>
</dbReference>
<evidence type="ECO:0000313" key="2">
    <source>
        <dbReference type="Proteomes" id="UP001595828"/>
    </source>
</evidence>
<protein>
    <submittedName>
        <fullName evidence="1">Uncharacterized protein</fullName>
    </submittedName>
</protein>